<organism evidence="1 2">
    <name type="scientific">Candidatus Liberibacter europaeus</name>
    <dbReference type="NCBI Taxonomy" id="744859"/>
    <lineage>
        <taxon>Bacteria</taxon>
        <taxon>Pseudomonadati</taxon>
        <taxon>Pseudomonadota</taxon>
        <taxon>Alphaproteobacteria</taxon>
        <taxon>Hyphomicrobiales</taxon>
        <taxon>Rhizobiaceae</taxon>
        <taxon>Liberibacter</taxon>
    </lineage>
</organism>
<name>A0A2T4VXP9_9HYPH</name>
<evidence type="ECO:0000313" key="1">
    <source>
        <dbReference type="EMBL" id="PTL86555.1"/>
    </source>
</evidence>
<sequence length="77" mass="8776">MYDNSSQNKSIAIIKYKDGDFEIISLGEYVICAISGEHIPLNKLCYWNVDRQVPYANAELSLKAEQLSGNITYRCKK</sequence>
<dbReference type="AlphaFoldDB" id="A0A2T4VXP9"/>
<comment type="caution">
    <text evidence="1">The sequence shown here is derived from an EMBL/GenBank/DDBJ whole genome shotgun (WGS) entry which is preliminary data.</text>
</comment>
<reference evidence="2" key="1">
    <citation type="submission" date="2018-02" db="EMBL/GenBank/DDBJ databases">
        <title>Genome sequence of Candidatus Liberibacter europaeus.</title>
        <authorList>
            <person name="Frampton R.A."/>
            <person name="Thompson S.M."/>
            <person name="David C."/>
            <person name="Addison S.M."/>
            <person name="Smith G.R."/>
        </authorList>
    </citation>
    <scope>NUCLEOTIDE SEQUENCE [LARGE SCALE GENOMIC DNA]</scope>
</reference>
<proteinExistence type="predicted"/>
<dbReference type="Pfam" id="PF09866">
    <property type="entry name" value="DUF2093"/>
    <property type="match status" value="1"/>
</dbReference>
<dbReference type="EMBL" id="PSQJ01000002">
    <property type="protein sequence ID" value="PTL86555.1"/>
    <property type="molecule type" value="Genomic_DNA"/>
</dbReference>
<accession>A0A2T4VXP9</accession>
<dbReference type="Proteomes" id="UP000240811">
    <property type="component" value="Unassembled WGS sequence"/>
</dbReference>
<protein>
    <submittedName>
        <fullName evidence="1">DUF2093 domain-containing protein</fullName>
    </submittedName>
</protein>
<gene>
    <name evidence="1" type="ORF">C4617_01675</name>
</gene>
<dbReference type="InterPro" id="IPR018661">
    <property type="entry name" value="DUF2093"/>
</dbReference>
<evidence type="ECO:0000313" key="2">
    <source>
        <dbReference type="Proteomes" id="UP000240811"/>
    </source>
</evidence>